<dbReference type="EMBL" id="SLWO01000004">
    <property type="protein sequence ID" value="TCO25414.1"/>
    <property type="molecule type" value="Genomic_DNA"/>
</dbReference>
<evidence type="ECO:0000313" key="4">
    <source>
        <dbReference type="Proteomes" id="UP000622648"/>
    </source>
</evidence>
<proteinExistence type="predicted"/>
<dbReference type="AlphaFoldDB" id="A0A4R2HDF1"/>
<dbReference type="Proteomes" id="UP000295684">
    <property type="component" value="Unassembled WGS sequence"/>
</dbReference>
<evidence type="ECO:0000313" key="3">
    <source>
        <dbReference type="Proteomes" id="UP000295684"/>
    </source>
</evidence>
<dbReference type="InterPro" id="IPR016024">
    <property type="entry name" value="ARM-type_fold"/>
</dbReference>
<gene>
    <name evidence="2" type="ORF">EV200_104452</name>
    <name evidence="1" type="ORF">GCM10011413_09720</name>
</gene>
<name>A0A4R2HDF1_9SPHI</name>
<dbReference type="Pfam" id="PF13646">
    <property type="entry name" value="HEAT_2"/>
    <property type="match status" value="1"/>
</dbReference>
<accession>A0A4R2HDF1</accession>
<comment type="caution">
    <text evidence="2">The sequence shown here is derived from an EMBL/GenBank/DDBJ whole genome shotgun (WGS) entry which is preliminary data.</text>
</comment>
<dbReference type="EMBL" id="BMJO01000002">
    <property type="protein sequence ID" value="GGE45596.1"/>
    <property type="molecule type" value="Genomic_DNA"/>
</dbReference>
<evidence type="ECO:0000313" key="2">
    <source>
        <dbReference type="EMBL" id="TCO25414.1"/>
    </source>
</evidence>
<dbReference type="OrthoDB" id="8847851at2"/>
<dbReference type="Gene3D" id="1.25.10.10">
    <property type="entry name" value="Leucine-rich Repeat Variant"/>
    <property type="match status" value="1"/>
</dbReference>
<dbReference type="Proteomes" id="UP000622648">
    <property type="component" value="Unassembled WGS sequence"/>
</dbReference>
<reference evidence="1" key="1">
    <citation type="journal article" date="2014" name="Int. J. Syst. Evol. Microbiol.">
        <title>Complete genome of a new Firmicutes species belonging to the dominant human colonic microbiota ('Ruminococcus bicirculans') reveals two chromosomes and a selective capacity to utilize plant glucans.</title>
        <authorList>
            <consortium name="NISC Comparative Sequencing Program"/>
            <person name="Wegmann U."/>
            <person name="Louis P."/>
            <person name="Goesmann A."/>
            <person name="Henrissat B."/>
            <person name="Duncan S.H."/>
            <person name="Flint H.J."/>
        </authorList>
    </citation>
    <scope>NUCLEOTIDE SEQUENCE</scope>
    <source>
        <strain evidence="1">CGMCC 1.15644</strain>
    </source>
</reference>
<organism evidence="2 3">
    <name type="scientific">Pedobacter psychrotolerans</name>
    <dbReference type="NCBI Taxonomy" id="1843235"/>
    <lineage>
        <taxon>Bacteria</taxon>
        <taxon>Pseudomonadati</taxon>
        <taxon>Bacteroidota</taxon>
        <taxon>Sphingobacteriia</taxon>
        <taxon>Sphingobacteriales</taxon>
        <taxon>Sphingobacteriaceae</taxon>
        <taxon>Pedobacter</taxon>
    </lineage>
</organism>
<keyword evidence="4" id="KW-1185">Reference proteome</keyword>
<protein>
    <submittedName>
        <fullName evidence="2">HEAT repeat protein</fullName>
    </submittedName>
</protein>
<sequence length="233" mass="26754">MDLDELKVQYKALLEMEDTDDGIFEFKTKLLSSDADEVLDFHLEILSKGDDEYLKRDLFAFFSDRKDKTHVGQFLYDRYKSGIEDLNVKADLIQILGHLRSKYAREVALENITIRKGDLRYRSIIVLGWVGTHKDLSVLNDRLLNDPDGQLRGYAATAMRQIWFNHPKTKDEILSYLKAAIAQEDDDRALEGIIITAQELLKKKLGLKESKYGDVTGDYQTAKVKTIDALKAY</sequence>
<dbReference type="InterPro" id="IPR011989">
    <property type="entry name" value="ARM-like"/>
</dbReference>
<dbReference type="SUPFAM" id="SSF48371">
    <property type="entry name" value="ARM repeat"/>
    <property type="match status" value="1"/>
</dbReference>
<dbReference type="RefSeq" id="WP_132533130.1">
    <property type="nucleotide sequence ID" value="NZ_BMJO01000002.1"/>
</dbReference>
<reference evidence="1" key="4">
    <citation type="submission" date="2024-05" db="EMBL/GenBank/DDBJ databases">
        <authorList>
            <person name="Sun Q."/>
            <person name="Zhou Y."/>
        </authorList>
    </citation>
    <scope>NUCLEOTIDE SEQUENCE</scope>
    <source>
        <strain evidence="1">CGMCC 1.15644</strain>
    </source>
</reference>
<reference evidence="2 3" key="3">
    <citation type="submission" date="2019-03" db="EMBL/GenBank/DDBJ databases">
        <title>Genomic Encyclopedia of Type Strains, Phase IV (KMG-IV): sequencing the most valuable type-strain genomes for metagenomic binning, comparative biology and taxonomic classification.</title>
        <authorList>
            <person name="Goeker M."/>
        </authorList>
    </citation>
    <scope>NUCLEOTIDE SEQUENCE [LARGE SCALE GENOMIC DNA]</scope>
    <source>
        <strain evidence="2 3">DSM 103236</strain>
    </source>
</reference>
<reference evidence="4" key="2">
    <citation type="journal article" date="2019" name="Int. J. Syst. Evol. Microbiol.">
        <title>The Global Catalogue of Microorganisms (GCM) 10K type strain sequencing project: providing services to taxonomists for standard genome sequencing and annotation.</title>
        <authorList>
            <consortium name="The Broad Institute Genomics Platform"/>
            <consortium name="The Broad Institute Genome Sequencing Center for Infectious Disease"/>
            <person name="Wu L."/>
            <person name="Ma J."/>
        </authorList>
    </citation>
    <scope>NUCLEOTIDE SEQUENCE [LARGE SCALE GENOMIC DNA]</scope>
    <source>
        <strain evidence="4">CGMCC 1.15644</strain>
    </source>
</reference>
<evidence type="ECO:0000313" key="1">
    <source>
        <dbReference type="EMBL" id="GGE45596.1"/>
    </source>
</evidence>